<feature type="binding site" evidence="9 11">
    <location>
        <position position="78"/>
    </location>
    <ligand>
        <name>ATP</name>
        <dbReference type="ChEBI" id="CHEBI:30616"/>
    </ligand>
</feature>
<dbReference type="FunFam" id="1.10.510.10:FF:000235">
    <property type="entry name" value="Serine/threonine-protein kinase ark1"/>
    <property type="match status" value="1"/>
</dbReference>
<dbReference type="InterPro" id="IPR008271">
    <property type="entry name" value="Ser/Thr_kinase_AS"/>
</dbReference>
<dbReference type="Pfam" id="PF00069">
    <property type="entry name" value="Pkinase"/>
    <property type="match status" value="1"/>
</dbReference>
<dbReference type="GO" id="GO:0004674">
    <property type="term" value="F:protein serine/threonine kinase activity"/>
    <property type="evidence" value="ECO:0007669"/>
    <property type="project" value="UniProtKB-KW"/>
</dbReference>
<proteinExistence type="inferred from homology"/>
<dbReference type="InterPro" id="IPR017441">
    <property type="entry name" value="Protein_kinase_ATP_BS"/>
</dbReference>
<reference evidence="15 16" key="1">
    <citation type="journal article" date="2015" name="Sci. Rep.">
        <title>Genome of the facultative scuticociliatosis pathogen Pseudocohnilembus persalinus provides insight into its virulence through horizontal gene transfer.</title>
        <authorList>
            <person name="Xiong J."/>
            <person name="Wang G."/>
            <person name="Cheng J."/>
            <person name="Tian M."/>
            <person name="Pan X."/>
            <person name="Warren A."/>
            <person name="Jiang C."/>
            <person name="Yuan D."/>
            <person name="Miao W."/>
        </authorList>
    </citation>
    <scope>NUCLEOTIDE SEQUENCE [LARGE SCALE GENOMIC DNA]</scope>
    <source>
        <strain evidence="15">36N120E</strain>
    </source>
</reference>
<comment type="catalytic activity">
    <reaction evidence="6 13">
        <text>L-threonyl-[protein] + ATP = O-phospho-L-threonyl-[protein] + ADP + H(+)</text>
        <dbReference type="Rhea" id="RHEA:46608"/>
        <dbReference type="Rhea" id="RHEA-COMP:11060"/>
        <dbReference type="Rhea" id="RHEA-COMP:11605"/>
        <dbReference type="ChEBI" id="CHEBI:15378"/>
        <dbReference type="ChEBI" id="CHEBI:30013"/>
        <dbReference type="ChEBI" id="CHEBI:30616"/>
        <dbReference type="ChEBI" id="CHEBI:61977"/>
        <dbReference type="ChEBI" id="CHEBI:456216"/>
        <dbReference type="EC" id="2.7.11.1"/>
    </reaction>
</comment>
<evidence type="ECO:0000259" key="14">
    <source>
        <dbReference type="PROSITE" id="PS50011"/>
    </source>
</evidence>
<dbReference type="FunCoup" id="A0A0V0QSP5">
    <property type="interactions" value="34"/>
</dbReference>
<dbReference type="SMART" id="SM00220">
    <property type="entry name" value="S_TKc"/>
    <property type="match status" value="1"/>
</dbReference>
<keyword evidence="2 13" id="KW-0808">Transferase</keyword>
<dbReference type="InterPro" id="IPR011009">
    <property type="entry name" value="Kinase-like_dom_sf"/>
</dbReference>
<evidence type="ECO:0000256" key="1">
    <source>
        <dbReference type="ARBA" id="ARBA00022527"/>
    </source>
</evidence>
<keyword evidence="5 9" id="KW-0067">ATP-binding</keyword>
<gene>
    <name evidence="15" type="ORF">PPERSA_06815</name>
</gene>
<dbReference type="InParanoid" id="A0A0V0QSP5"/>
<comment type="similarity">
    <text evidence="13">Belongs to the protein kinase superfamily. Ser/Thr protein kinase family. Aurora subfamily.</text>
</comment>
<keyword evidence="3 9" id="KW-0547">Nucleotide-binding</keyword>
<feature type="active site" description="Proton acceptor" evidence="8">
    <location>
        <position position="174"/>
    </location>
</feature>
<feature type="domain" description="Protein kinase" evidence="14">
    <location>
        <begin position="49"/>
        <end position="304"/>
    </location>
</feature>
<evidence type="ECO:0000313" key="15">
    <source>
        <dbReference type="EMBL" id="KRX05181.1"/>
    </source>
</evidence>
<dbReference type="PROSITE" id="PS00108">
    <property type="entry name" value="PROTEIN_KINASE_ST"/>
    <property type="match status" value="1"/>
</dbReference>
<dbReference type="PROSITE" id="PS50011">
    <property type="entry name" value="PROTEIN_KINASE_DOM"/>
    <property type="match status" value="1"/>
</dbReference>
<evidence type="ECO:0000313" key="16">
    <source>
        <dbReference type="Proteomes" id="UP000054937"/>
    </source>
</evidence>
<evidence type="ECO:0000256" key="13">
    <source>
        <dbReference type="RuleBase" id="RU367134"/>
    </source>
</evidence>
<dbReference type="GO" id="GO:0005524">
    <property type="term" value="F:ATP binding"/>
    <property type="evidence" value="ECO:0007669"/>
    <property type="project" value="UniProtKB-UniRule"/>
</dbReference>
<dbReference type="PANTHER" id="PTHR24350">
    <property type="entry name" value="SERINE/THREONINE-PROTEIN KINASE IAL-RELATED"/>
    <property type="match status" value="1"/>
</dbReference>
<name>A0A0V0QSP5_PSEPJ</name>
<feature type="binding site" evidence="9">
    <location>
        <position position="191"/>
    </location>
    <ligand>
        <name>ATP</name>
        <dbReference type="ChEBI" id="CHEBI:30616"/>
    </ligand>
</feature>
<evidence type="ECO:0000256" key="12">
    <source>
        <dbReference type="RuleBase" id="RU000304"/>
    </source>
</evidence>
<dbReference type="Proteomes" id="UP000054937">
    <property type="component" value="Unassembled WGS sequence"/>
</dbReference>
<evidence type="ECO:0000256" key="8">
    <source>
        <dbReference type="PIRSR" id="PIRSR630616-1"/>
    </source>
</evidence>
<dbReference type="SUPFAM" id="SSF56112">
    <property type="entry name" value="Protein kinase-like (PK-like)"/>
    <property type="match status" value="1"/>
</dbReference>
<keyword evidence="1 12" id="KW-0723">Serine/threonine-protein kinase</keyword>
<dbReference type="CDD" id="cd14007">
    <property type="entry name" value="STKc_Aurora"/>
    <property type="match status" value="1"/>
</dbReference>
<evidence type="ECO:0000256" key="7">
    <source>
        <dbReference type="ARBA" id="ARBA00048679"/>
    </source>
</evidence>
<dbReference type="InterPro" id="IPR000719">
    <property type="entry name" value="Prot_kinase_dom"/>
</dbReference>
<evidence type="ECO:0000256" key="11">
    <source>
        <dbReference type="PROSITE-ProRule" id="PRU10141"/>
    </source>
</evidence>
<evidence type="ECO:0000256" key="3">
    <source>
        <dbReference type="ARBA" id="ARBA00022741"/>
    </source>
</evidence>
<keyword evidence="4 13" id="KW-0418">Kinase</keyword>
<organism evidence="15 16">
    <name type="scientific">Pseudocohnilembus persalinus</name>
    <name type="common">Ciliate</name>
    <dbReference type="NCBI Taxonomy" id="266149"/>
    <lineage>
        <taxon>Eukaryota</taxon>
        <taxon>Sar</taxon>
        <taxon>Alveolata</taxon>
        <taxon>Ciliophora</taxon>
        <taxon>Intramacronucleata</taxon>
        <taxon>Oligohymenophorea</taxon>
        <taxon>Scuticociliatia</taxon>
        <taxon>Philasterida</taxon>
        <taxon>Pseudocohnilembidae</taxon>
        <taxon>Pseudocohnilembus</taxon>
    </lineage>
</organism>
<comment type="catalytic activity">
    <reaction evidence="7 13">
        <text>L-seryl-[protein] + ATP = O-phospho-L-seryl-[protein] + ADP + H(+)</text>
        <dbReference type="Rhea" id="RHEA:17989"/>
        <dbReference type="Rhea" id="RHEA-COMP:9863"/>
        <dbReference type="Rhea" id="RHEA-COMP:11604"/>
        <dbReference type="ChEBI" id="CHEBI:15378"/>
        <dbReference type="ChEBI" id="CHEBI:29999"/>
        <dbReference type="ChEBI" id="CHEBI:30616"/>
        <dbReference type="ChEBI" id="CHEBI:83421"/>
        <dbReference type="ChEBI" id="CHEBI:456216"/>
        <dbReference type="EC" id="2.7.11.1"/>
    </reaction>
</comment>
<dbReference type="EMBL" id="LDAU01000110">
    <property type="protein sequence ID" value="KRX05181.1"/>
    <property type="molecule type" value="Genomic_DNA"/>
</dbReference>
<dbReference type="AlphaFoldDB" id="A0A0V0QSP5"/>
<dbReference type="OMA" id="KELQKCH"/>
<evidence type="ECO:0000256" key="4">
    <source>
        <dbReference type="ARBA" id="ARBA00022777"/>
    </source>
</evidence>
<dbReference type="EC" id="2.7.11.1" evidence="13"/>
<feature type="binding site" evidence="9">
    <location>
        <begin position="127"/>
        <end position="129"/>
    </location>
    <ligand>
        <name>ATP</name>
        <dbReference type="ChEBI" id="CHEBI:30616"/>
    </ligand>
</feature>
<dbReference type="FunFam" id="3.30.200.20:FF:000042">
    <property type="entry name" value="Aurora kinase A"/>
    <property type="match status" value="1"/>
</dbReference>
<comment type="caution">
    <text evidence="15">The sequence shown here is derived from an EMBL/GenBank/DDBJ whole genome shotgun (WGS) entry which is preliminary data.</text>
</comment>
<dbReference type="OrthoDB" id="345735at2759"/>
<evidence type="ECO:0000256" key="5">
    <source>
        <dbReference type="ARBA" id="ARBA00022840"/>
    </source>
</evidence>
<dbReference type="InterPro" id="IPR030616">
    <property type="entry name" value="Aur-like"/>
</dbReference>
<dbReference type="Gene3D" id="3.30.200.20">
    <property type="entry name" value="Phosphorylase Kinase, domain 1"/>
    <property type="match status" value="1"/>
</dbReference>
<evidence type="ECO:0000256" key="2">
    <source>
        <dbReference type="ARBA" id="ARBA00022679"/>
    </source>
</evidence>
<evidence type="ECO:0000256" key="6">
    <source>
        <dbReference type="ARBA" id="ARBA00047899"/>
    </source>
</evidence>
<dbReference type="PROSITE" id="PS00107">
    <property type="entry name" value="PROTEIN_KINASE_ATP"/>
    <property type="match status" value="1"/>
</dbReference>
<protein>
    <recommendedName>
        <fullName evidence="13">Aurora kinase</fullName>
        <ecNumber evidence="13">2.7.11.1</ecNumber>
    </recommendedName>
</protein>
<feature type="binding site" evidence="9">
    <location>
        <begin position="178"/>
        <end position="179"/>
    </location>
    <ligand>
        <name>ATP</name>
        <dbReference type="ChEBI" id="CHEBI:30616"/>
    </ligand>
</feature>
<accession>A0A0V0QSP5</accession>
<evidence type="ECO:0000256" key="10">
    <source>
        <dbReference type="PIRSR" id="PIRSR630616-3"/>
    </source>
</evidence>
<sequence length="372" mass="43816">MMEENHQDQKLDTPLIINNVGSNKFPNHTQNQTTQNKQFIPEQWNIHNFQVAQPLGKGAYGSVYLAREKQSKFICALKIMSKRKLDEGGLLSYFRREIEIQSNLKHDNILRMYGYFYDSKKIYLILEYAPGQELYSFLNKQPKKRFEEQQAAKYVKDVAQALLHCHKRNIIHRDLKPENLLISNGKIKLCDFGFAIHTPSNKRNTNCGTIDYYAPELAMNKGAGRQGYDNRVDVWGIGVLAYELCCGRPPFESRSREQTLQKITHLDFKFPEFFSKELKDFIQKFLRYKEKRISIEQALMHPWITKHNYNQSIQQNDQQKQIMKANYLNNKNQNNNGNDLLLNPNFYNSQQQFQMKTVNVPNFQSQSKENYF</sequence>
<keyword evidence="16" id="KW-1185">Reference proteome</keyword>
<evidence type="ECO:0000256" key="9">
    <source>
        <dbReference type="PIRSR" id="PIRSR630616-2"/>
    </source>
</evidence>
<dbReference type="Gene3D" id="1.10.510.10">
    <property type="entry name" value="Transferase(Phosphotransferase) domain 1"/>
    <property type="match status" value="1"/>
</dbReference>
<feature type="cross-link" description="Glycyl lysine isopeptide (Lys-Gly) (interchain with G-Cter in SUMO2)" evidence="10">
    <location>
        <position position="176"/>
    </location>
</feature>